<comment type="caution">
    <text evidence="9">The sequence shown here is derived from an EMBL/GenBank/DDBJ whole genome shotgun (WGS) entry which is preliminary data.</text>
</comment>
<sequence length="127" mass="14351">MLYLDLWGRQGDGGGCWEVHFRRSFHDWELEENGNSRVRAKEKSSLEIGSDLSFLVYLGRAQLKDLPRGRVVKPKFEGSLYPITDRVEYWASVGCAVMQCSNTEVGAGTMNPLTFLRVLGPEPWNVA</sequence>
<dbReference type="GO" id="GO:0004820">
    <property type="term" value="F:glycine-tRNA ligase activity"/>
    <property type="evidence" value="ECO:0007669"/>
    <property type="project" value="UniProtKB-EC"/>
</dbReference>
<keyword evidence="6" id="KW-0648">Protein biosynthesis</keyword>
<dbReference type="InterPro" id="IPR045864">
    <property type="entry name" value="aa-tRNA-synth_II/BPL/LPL"/>
</dbReference>
<evidence type="ECO:0000256" key="7">
    <source>
        <dbReference type="ARBA" id="ARBA00023146"/>
    </source>
</evidence>
<organism evidence="9 10">
    <name type="scientific">Vitis vinifera</name>
    <name type="common">Grape</name>
    <dbReference type="NCBI Taxonomy" id="29760"/>
    <lineage>
        <taxon>Eukaryota</taxon>
        <taxon>Viridiplantae</taxon>
        <taxon>Streptophyta</taxon>
        <taxon>Embryophyta</taxon>
        <taxon>Tracheophyta</taxon>
        <taxon>Spermatophyta</taxon>
        <taxon>Magnoliopsida</taxon>
        <taxon>eudicotyledons</taxon>
        <taxon>Gunneridae</taxon>
        <taxon>Pentapetalae</taxon>
        <taxon>rosids</taxon>
        <taxon>Vitales</taxon>
        <taxon>Vitaceae</taxon>
        <taxon>Viteae</taxon>
        <taxon>Vitis</taxon>
    </lineage>
</organism>
<comment type="catalytic activity">
    <reaction evidence="8">
        <text>tRNA(Gly) + glycine + ATP = glycyl-tRNA(Gly) + AMP + diphosphate</text>
        <dbReference type="Rhea" id="RHEA:16013"/>
        <dbReference type="Rhea" id="RHEA-COMP:9664"/>
        <dbReference type="Rhea" id="RHEA-COMP:9683"/>
        <dbReference type="ChEBI" id="CHEBI:30616"/>
        <dbReference type="ChEBI" id="CHEBI:33019"/>
        <dbReference type="ChEBI" id="CHEBI:57305"/>
        <dbReference type="ChEBI" id="CHEBI:78442"/>
        <dbReference type="ChEBI" id="CHEBI:78522"/>
        <dbReference type="ChEBI" id="CHEBI:456215"/>
        <dbReference type="EC" id="6.1.1.14"/>
    </reaction>
</comment>
<dbReference type="Gene3D" id="3.30.930.10">
    <property type="entry name" value="Bira Bifunctional Protein, Domain 2"/>
    <property type="match status" value="1"/>
</dbReference>
<name>A0A438FUT2_VITVI</name>
<dbReference type="SUPFAM" id="SSF55681">
    <property type="entry name" value="Class II aaRS and biotin synthetases"/>
    <property type="match status" value="1"/>
</dbReference>
<proteinExistence type="inferred from homology"/>
<comment type="similarity">
    <text evidence="1">Belongs to the class-II aminoacyl-tRNA synthetase family.</text>
</comment>
<protein>
    <recommendedName>
        <fullName evidence="2">glycine--tRNA ligase</fullName>
        <ecNumber evidence="2">6.1.1.14</ecNumber>
    </recommendedName>
</protein>
<dbReference type="PANTHER" id="PTHR30075:SF2">
    <property type="entry name" value="GLYCINE--TRNA LIGASE, CHLOROPLASTIC_MITOCHONDRIAL 2"/>
    <property type="match status" value="1"/>
</dbReference>
<dbReference type="PROSITE" id="PS50861">
    <property type="entry name" value="AA_TRNA_LIGASE_II_GLYAB"/>
    <property type="match status" value="1"/>
</dbReference>
<dbReference type="GO" id="GO:0006426">
    <property type="term" value="P:glycyl-tRNA aminoacylation"/>
    <property type="evidence" value="ECO:0007669"/>
    <property type="project" value="InterPro"/>
</dbReference>
<evidence type="ECO:0000313" key="9">
    <source>
        <dbReference type="EMBL" id="RVW63710.1"/>
    </source>
</evidence>
<dbReference type="PANTHER" id="PTHR30075">
    <property type="entry name" value="GLYCYL-TRNA SYNTHETASE"/>
    <property type="match status" value="1"/>
</dbReference>
<accession>A0A438FUT2</accession>
<dbReference type="AlphaFoldDB" id="A0A438FUT2"/>
<evidence type="ECO:0000256" key="1">
    <source>
        <dbReference type="ARBA" id="ARBA00008226"/>
    </source>
</evidence>
<evidence type="ECO:0000256" key="2">
    <source>
        <dbReference type="ARBA" id="ARBA00012829"/>
    </source>
</evidence>
<dbReference type="Pfam" id="PF02091">
    <property type="entry name" value="tRNA-synt_2e"/>
    <property type="match status" value="1"/>
</dbReference>
<evidence type="ECO:0000256" key="6">
    <source>
        <dbReference type="ARBA" id="ARBA00022917"/>
    </source>
</evidence>
<gene>
    <name evidence="9" type="primary">EDD1_4</name>
    <name evidence="9" type="ORF">CK203_052759</name>
</gene>
<dbReference type="InterPro" id="IPR002310">
    <property type="entry name" value="Gly-tRNA_ligase_asu"/>
</dbReference>
<reference evidence="9 10" key="1">
    <citation type="journal article" date="2018" name="PLoS Genet.">
        <title>Population sequencing reveals clonal diversity and ancestral inbreeding in the grapevine cultivar Chardonnay.</title>
        <authorList>
            <person name="Roach M.J."/>
            <person name="Johnson D.L."/>
            <person name="Bohlmann J."/>
            <person name="van Vuuren H.J."/>
            <person name="Jones S.J."/>
            <person name="Pretorius I.S."/>
            <person name="Schmidt S.A."/>
            <person name="Borneman A.R."/>
        </authorList>
    </citation>
    <scope>NUCLEOTIDE SEQUENCE [LARGE SCALE GENOMIC DNA]</scope>
    <source>
        <strain evidence="10">cv. Chardonnay</strain>
        <tissue evidence="9">Leaf</tissue>
    </source>
</reference>
<keyword evidence="5" id="KW-0067">ATP-binding</keyword>
<evidence type="ECO:0000256" key="8">
    <source>
        <dbReference type="ARBA" id="ARBA00047937"/>
    </source>
</evidence>
<evidence type="ECO:0000313" key="10">
    <source>
        <dbReference type="Proteomes" id="UP000288805"/>
    </source>
</evidence>
<dbReference type="EC" id="6.1.1.14" evidence="2"/>
<dbReference type="GO" id="GO:0005737">
    <property type="term" value="C:cytoplasm"/>
    <property type="evidence" value="ECO:0007669"/>
    <property type="project" value="InterPro"/>
</dbReference>
<evidence type="ECO:0000256" key="3">
    <source>
        <dbReference type="ARBA" id="ARBA00022598"/>
    </source>
</evidence>
<dbReference type="EMBL" id="QGNW01000733">
    <property type="protein sequence ID" value="RVW63710.1"/>
    <property type="molecule type" value="Genomic_DNA"/>
</dbReference>
<dbReference type="Proteomes" id="UP000288805">
    <property type="component" value="Unassembled WGS sequence"/>
</dbReference>
<evidence type="ECO:0000256" key="4">
    <source>
        <dbReference type="ARBA" id="ARBA00022741"/>
    </source>
</evidence>
<keyword evidence="4" id="KW-0547">Nucleotide-binding</keyword>
<dbReference type="GO" id="GO:0005524">
    <property type="term" value="F:ATP binding"/>
    <property type="evidence" value="ECO:0007669"/>
    <property type="project" value="UniProtKB-KW"/>
</dbReference>
<dbReference type="InterPro" id="IPR006194">
    <property type="entry name" value="Gly-tRNA-synth_heterodimer"/>
</dbReference>
<keyword evidence="7" id="KW-0030">Aminoacyl-tRNA synthetase</keyword>
<evidence type="ECO:0000256" key="5">
    <source>
        <dbReference type="ARBA" id="ARBA00022840"/>
    </source>
</evidence>
<keyword evidence="3 9" id="KW-0436">Ligase</keyword>